<sequence length="186" mass="20094">MTTLEMTGDLPCLAELWDAPSAAEFAQAVAAHGGPSSCLRRGCSIRVAVERLMADADDDDSSGEVSAFPLRHLALPDLQVLVFAIHGTIRSARFANLLPASAPVIVRAISRWQALWDRAARGLTPEELSRRGLVRHSGELCWLAKKMLAVLVSGAADAEDSGYFQGVAHDSLEELHGFLRRYCLGL</sequence>
<evidence type="ECO:0000313" key="3">
    <source>
        <dbReference type="Proteomes" id="UP000011715"/>
    </source>
</evidence>
<evidence type="ECO:0000313" key="2">
    <source>
        <dbReference type="EnsemblFungi" id="MAPG_10616T0"/>
    </source>
</evidence>
<organism evidence="2 3">
    <name type="scientific">Magnaporthiopsis poae (strain ATCC 64411 / 73-15)</name>
    <name type="common">Kentucky bluegrass fungus</name>
    <name type="synonym">Magnaporthe poae</name>
    <dbReference type="NCBI Taxonomy" id="644358"/>
    <lineage>
        <taxon>Eukaryota</taxon>
        <taxon>Fungi</taxon>
        <taxon>Dikarya</taxon>
        <taxon>Ascomycota</taxon>
        <taxon>Pezizomycotina</taxon>
        <taxon>Sordariomycetes</taxon>
        <taxon>Sordariomycetidae</taxon>
        <taxon>Magnaporthales</taxon>
        <taxon>Magnaporthaceae</taxon>
        <taxon>Magnaporthiopsis</taxon>
    </lineage>
</organism>
<gene>
    <name evidence="1" type="ORF">MAPG_10616</name>
</gene>
<dbReference type="EnsemblFungi" id="MAPG_10616T0">
    <property type="protein sequence ID" value="MAPG_10616T0"/>
    <property type="gene ID" value="MAPG_10616"/>
</dbReference>
<evidence type="ECO:0008006" key="4">
    <source>
        <dbReference type="Google" id="ProtNLM"/>
    </source>
</evidence>
<evidence type="ECO:0000313" key="1">
    <source>
        <dbReference type="EMBL" id="KLU90765.1"/>
    </source>
</evidence>
<keyword evidence="3" id="KW-1185">Reference proteome</keyword>
<dbReference type="EMBL" id="GL876975">
    <property type="protein sequence ID" value="KLU90765.1"/>
    <property type="molecule type" value="Genomic_DNA"/>
</dbReference>
<reference evidence="3" key="2">
    <citation type="submission" date="2010-05" db="EMBL/GenBank/DDBJ databases">
        <title>The genome sequence of Magnaporthe poae strain ATCC 64411.</title>
        <authorList>
            <person name="Ma L.-J."/>
            <person name="Dead R."/>
            <person name="Young S."/>
            <person name="Zeng Q."/>
            <person name="Koehrsen M."/>
            <person name="Alvarado L."/>
            <person name="Berlin A."/>
            <person name="Chapman S.B."/>
            <person name="Chen Z."/>
            <person name="Freedman E."/>
            <person name="Gellesch M."/>
            <person name="Goldberg J."/>
            <person name="Griggs A."/>
            <person name="Gujja S."/>
            <person name="Heilman E.R."/>
            <person name="Heiman D."/>
            <person name="Hepburn T."/>
            <person name="Howarth C."/>
            <person name="Jen D."/>
            <person name="Larson L."/>
            <person name="Mehta T."/>
            <person name="Neiman D."/>
            <person name="Pearson M."/>
            <person name="Roberts A."/>
            <person name="Saif S."/>
            <person name="Shea T."/>
            <person name="Shenoy N."/>
            <person name="Sisk P."/>
            <person name="Stolte C."/>
            <person name="Sykes S."/>
            <person name="Walk T."/>
            <person name="White J."/>
            <person name="Yandava C."/>
            <person name="Haas B."/>
            <person name="Nusbaum C."/>
            <person name="Birren B."/>
        </authorList>
    </citation>
    <scope>NUCLEOTIDE SEQUENCE [LARGE SCALE GENOMIC DNA]</scope>
    <source>
        <strain evidence="3">ATCC 64411 / 73-15</strain>
    </source>
</reference>
<reference evidence="1" key="3">
    <citation type="submission" date="2011-03" db="EMBL/GenBank/DDBJ databases">
        <title>Annotation of Magnaporthe poae ATCC 64411.</title>
        <authorList>
            <person name="Ma L.-J."/>
            <person name="Dead R."/>
            <person name="Young S.K."/>
            <person name="Zeng Q."/>
            <person name="Gargeya S."/>
            <person name="Fitzgerald M."/>
            <person name="Haas B."/>
            <person name="Abouelleil A."/>
            <person name="Alvarado L."/>
            <person name="Arachchi H.M."/>
            <person name="Berlin A."/>
            <person name="Brown A."/>
            <person name="Chapman S.B."/>
            <person name="Chen Z."/>
            <person name="Dunbar C."/>
            <person name="Freedman E."/>
            <person name="Gearin G."/>
            <person name="Gellesch M."/>
            <person name="Goldberg J."/>
            <person name="Griggs A."/>
            <person name="Gujja S."/>
            <person name="Heiman D."/>
            <person name="Howarth C."/>
            <person name="Larson L."/>
            <person name="Lui A."/>
            <person name="MacDonald P.J.P."/>
            <person name="Mehta T."/>
            <person name="Montmayeur A."/>
            <person name="Murphy C."/>
            <person name="Neiman D."/>
            <person name="Pearson M."/>
            <person name="Priest M."/>
            <person name="Roberts A."/>
            <person name="Saif S."/>
            <person name="Shea T."/>
            <person name="Shenoy N."/>
            <person name="Sisk P."/>
            <person name="Stolte C."/>
            <person name="Sykes S."/>
            <person name="Yandava C."/>
            <person name="Wortman J."/>
            <person name="Nusbaum C."/>
            <person name="Birren B."/>
        </authorList>
    </citation>
    <scope>NUCLEOTIDE SEQUENCE</scope>
    <source>
        <strain evidence="1">ATCC 64411</strain>
    </source>
</reference>
<dbReference type="eggNOG" id="ENOG502SP9M">
    <property type="taxonomic scope" value="Eukaryota"/>
</dbReference>
<proteinExistence type="predicted"/>
<dbReference type="OMA" id="WAFINDG"/>
<name>A0A0C4ED23_MAGP6</name>
<dbReference type="VEuPathDB" id="FungiDB:MAPG_10616"/>
<reference evidence="2" key="5">
    <citation type="submission" date="2015-06" db="UniProtKB">
        <authorList>
            <consortium name="EnsemblFungi"/>
        </authorList>
    </citation>
    <scope>IDENTIFICATION</scope>
    <source>
        <strain evidence="2">ATCC 64411</strain>
    </source>
</reference>
<dbReference type="AlphaFoldDB" id="A0A0C4ED23"/>
<reference evidence="1" key="1">
    <citation type="submission" date="2010-05" db="EMBL/GenBank/DDBJ databases">
        <title>The Genome Sequence of Magnaporthe poae strain ATCC 64411.</title>
        <authorList>
            <consortium name="The Broad Institute Genome Sequencing Platform"/>
            <consortium name="Broad Institute Genome Sequencing Center for Infectious Disease"/>
            <person name="Ma L.-J."/>
            <person name="Dead R."/>
            <person name="Young S."/>
            <person name="Zeng Q."/>
            <person name="Koehrsen M."/>
            <person name="Alvarado L."/>
            <person name="Berlin A."/>
            <person name="Chapman S.B."/>
            <person name="Chen Z."/>
            <person name="Freedman E."/>
            <person name="Gellesch M."/>
            <person name="Goldberg J."/>
            <person name="Griggs A."/>
            <person name="Gujja S."/>
            <person name="Heilman E.R."/>
            <person name="Heiman D."/>
            <person name="Hepburn T."/>
            <person name="Howarth C."/>
            <person name="Jen D."/>
            <person name="Larson L."/>
            <person name="Mehta T."/>
            <person name="Neiman D."/>
            <person name="Pearson M."/>
            <person name="Roberts A."/>
            <person name="Saif S."/>
            <person name="Shea T."/>
            <person name="Shenoy N."/>
            <person name="Sisk P."/>
            <person name="Stolte C."/>
            <person name="Sykes S."/>
            <person name="Walk T."/>
            <person name="White J."/>
            <person name="Yandava C."/>
            <person name="Haas B."/>
            <person name="Nusbaum C."/>
            <person name="Birren B."/>
        </authorList>
    </citation>
    <scope>NUCLEOTIDE SEQUENCE</scope>
    <source>
        <strain evidence="1">ATCC 64411</strain>
    </source>
</reference>
<accession>A0A0C4ED23</accession>
<dbReference type="Proteomes" id="UP000011715">
    <property type="component" value="Unassembled WGS sequence"/>
</dbReference>
<dbReference type="EMBL" id="ADBL01002373">
    <property type="status" value="NOT_ANNOTATED_CDS"/>
    <property type="molecule type" value="Genomic_DNA"/>
</dbReference>
<protein>
    <recommendedName>
        <fullName evidence="4">Transcription factor domain-containing protein</fullName>
    </recommendedName>
</protein>
<dbReference type="STRING" id="644358.A0A0C4ED23"/>
<dbReference type="OrthoDB" id="3945418at2759"/>
<reference evidence="2" key="4">
    <citation type="journal article" date="2015" name="G3 (Bethesda)">
        <title>Genome sequences of three phytopathogenic species of the Magnaporthaceae family of fungi.</title>
        <authorList>
            <person name="Okagaki L.H."/>
            <person name="Nunes C.C."/>
            <person name="Sailsbery J."/>
            <person name="Clay B."/>
            <person name="Brown D."/>
            <person name="John T."/>
            <person name="Oh Y."/>
            <person name="Young N."/>
            <person name="Fitzgerald M."/>
            <person name="Haas B.J."/>
            <person name="Zeng Q."/>
            <person name="Young S."/>
            <person name="Adiconis X."/>
            <person name="Fan L."/>
            <person name="Levin J.Z."/>
            <person name="Mitchell T.K."/>
            <person name="Okubara P.A."/>
            <person name="Farman M.L."/>
            <person name="Kohn L.M."/>
            <person name="Birren B."/>
            <person name="Ma L.-J."/>
            <person name="Dean R.A."/>
        </authorList>
    </citation>
    <scope>NUCLEOTIDE SEQUENCE</scope>
    <source>
        <strain evidence="2">ATCC 64411 / 73-15</strain>
    </source>
</reference>